<evidence type="ECO:0000313" key="2">
    <source>
        <dbReference type="Proteomes" id="UP000789702"/>
    </source>
</evidence>
<feature type="non-terminal residue" evidence="1">
    <location>
        <position position="1"/>
    </location>
</feature>
<organism evidence="1 2">
    <name type="scientific">Dentiscutata heterogama</name>
    <dbReference type="NCBI Taxonomy" id="1316150"/>
    <lineage>
        <taxon>Eukaryota</taxon>
        <taxon>Fungi</taxon>
        <taxon>Fungi incertae sedis</taxon>
        <taxon>Mucoromycota</taxon>
        <taxon>Glomeromycotina</taxon>
        <taxon>Glomeromycetes</taxon>
        <taxon>Diversisporales</taxon>
        <taxon>Gigasporaceae</taxon>
        <taxon>Dentiscutata</taxon>
    </lineage>
</organism>
<name>A0ACA9MGL3_9GLOM</name>
<accession>A0ACA9MGL3</accession>
<comment type="caution">
    <text evidence="1">The sequence shown here is derived from an EMBL/GenBank/DDBJ whole genome shotgun (WGS) entry which is preliminary data.</text>
</comment>
<dbReference type="EMBL" id="CAJVPU010008556">
    <property type="protein sequence ID" value="CAG8585281.1"/>
    <property type="molecule type" value="Genomic_DNA"/>
</dbReference>
<reference evidence="1" key="1">
    <citation type="submission" date="2021-06" db="EMBL/GenBank/DDBJ databases">
        <authorList>
            <person name="Kallberg Y."/>
            <person name="Tangrot J."/>
            <person name="Rosling A."/>
        </authorList>
    </citation>
    <scope>NUCLEOTIDE SEQUENCE</scope>
    <source>
        <strain evidence="1">IL203A</strain>
    </source>
</reference>
<protein>
    <submittedName>
        <fullName evidence="1">12870_t:CDS:1</fullName>
    </submittedName>
</protein>
<gene>
    <name evidence="1" type="ORF">DHETER_LOCUS6640</name>
</gene>
<sequence length="236" mass="27099">EEIKGLDLQFRIKRKWQSLGDTKLIDFQIHKNLSFDLVLGQDWLWMHEAKISFGHSPKTCVHYAKIVIDGMSIPLIEEGSRPIGDSKIYKASSTKNNSLNSIESALDLALEEATDMFKKLPLRSKDDKQRKRRNRIFRNIPPVPPLSRRLNNDIFKKKSKKNKVMYSTNSDTSSNSDTLDSNLEGSHDNNPILFESGTQKKRVSGTTNKSSSKKARKQIKKEDSPTLKKTYKRIDY</sequence>
<proteinExistence type="predicted"/>
<evidence type="ECO:0000313" key="1">
    <source>
        <dbReference type="EMBL" id="CAG8585281.1"/>
    </source>
</evidence>
<keyword evidence="2" id="KW-1185">Reference proteome</keyword>
<dbReference type="Proteomes" id="UP000789702">
    <property type="component" value="Unassembled WGS sequence"/>
</dbReference>